<name>A0A6A6S2L4_9PLEO</name>
<feature type="transmembrane region" description="Helical" evidence="1">
    <location>
        <begin position="73"/>
        <end position="90"/>
    </location>
</feature>
<accession>A0A6A6S2L4</accession>
<keyword evidence="1" id="KW-0472">Membrane</keyword>
<keyword evidence="1" id="KW-1133">Transmembrane helix</keyword>
<keyword evidence="3" id="KW-1185">Reference proteome</keyword>
<feature type="transmembrane region" description="Helical" evidence="1">
    <location>
        <begin position="178"/>
        <end position="196"/>
    </location>
</feature>
<dbReference type="Proteomes" id="UP000799753">
    <property type="component" value="Unassembled WGS sequence"/>
</dbReference>
<dbReference type="EMBL" id="MU006782">
    <property type="protein sequence ID" value="KAF2642059.1"/>
    <property type="molecule type" value="Genomic_DNA"/>
</dbReference>
<evidence type="ECO:0000313" key="2">
    <source>
        <dbReference type="EMBL" id="KAF2642059.1"/>
    </source>
</evidence>
<evidence type="ECO:0000256" key="1">
    <source>
        <dbReference type="SAM" id="Phobius"/>
    </source>
</evidence>
<sequence length="197" mass="22324">MATTTEKLTKEISEKMDVFSIDIEKKLHGAPPPYTAHSSSPSTLRISVHGYFRMIIHGAAFVDVILIPGTADYTLALFTLGAWWIISMLTENMVEKANCQTYIIYITSFFSTPLTLTLLNLSRHMILPTLGIKEEPSTSIIFGTILLSIHMVVWFAMFTVTDYEKLKRMDEKARNRRLLLIFHLFCSAIPLAMATFI</sequence>
<keyword evidence="1" id="KW-0812">Transmembrane</keyword>
<reference evidence="2" key="1">
    <citation type="journal article" date="2020" name="Stud. Mycol.">
        <title>101 Dothideomycetes genomes: a test case for predicting lifestyles and emergence of pathogens.</title>
        <authorList>
            <person name="Haridas S."/>
            <person name="Albert R."/>
            <person name="Binder M."/>
            <person name="Bloem J."/>
            <person name="Labutti K."/>
            <person name="Salamov A."/>
            <person name="Andreopoulos B."/>
            <person name="Baker S."/>
            <person name="Barry K."/>
            <person name="Bills G."/>
            <person name="Bluhm B."/>
            <person name="Cannon C."/>
            <person name="Castanera R."/>
            <person name="Culley D."/>
            <person name="Daum C."/>
            <person name="Ezra D."/>
            <person name="Gonzalez J."/>
            <person name="Henrissat B."/>
            <person name="Kuo A."/>
            <person name="Liang C."/>
            <person name="Lipzen A."/>
            <person name="Lutzoni F."/>
            <person name="Magnuson J."/>
            <person name="Mondo S."/>
            <person name="Nolan M."/>
            <person name="Ohm R."/>
            <person name="Pangilinan J."/>
            <person name="Park H.-J."/>
            <person name="Ramirez L."/>
            <person name="Alfaro M."/>
            <person name="Sun H."/>
            <person name="Tritt A."/>
            <person name="Yoshinaga Y."/>
            <person name="Zwiers L.-H."/>
            <person name="Turgeon B."/>
            <person name="Goodwin S."/>
            <person name="Spatafora J."/>
            <person name="Crous P."/>
            <person name="Grigoriev I."/>
        </authorList>
    </citation>
    <scope>NUCLEOTIDE SEQUENCE</scope>
    <source>
        <strain evidence="2">CBS 473.64</strain>
    </source>
</reference>
<proteinExistence type="predicted"/>
<feature type="transmembrane region" description="Helical" evidence="1">
    <location>
        <begin position="102"/>
        <end position="119"/>
    </location>
</feature>
<protein>
    <submittedName>
        <fullName evidence="2">Uncharacterized protein</fullName>
    </submittedName>
</protein>
<feature type="transmembrane region" description="Helical" evidence="1">
    <location>
        <begin position="139"/>
        <end position="158"/>
    </location>
</feature>
<gene>
    <name evidence="2" type="ORF">P280DRAFT_517055</name>
</gene>
<organism evidence="2 3">
    <name type="scientific">Massarina eburnea CBS 473.64</name>
    <dbReference type="NCBI Taxonomy" id="1395130"/>
    <lineage>
        <taxon>Eukaryota</taxon>
        <taxon>Fungi</taxon>
        <taxon>Dikarya</taxon>
        <taxon>Ascomycota</taxon>
        <taxon>Pezizomycotina</taxon>
        <taxon>Dothideomycetes</taxon>
        <taxon>Pleosporomycetidae</taxon>
        <taxon>Pleosporales</taxon>
        <taxon>Massarineae</taxon>
        <taxon>Massarinaceae</taxon>
        <taxon>Massarina</taxon>
    </lineage>
</organism>
<dbReference type="AlphaFoldDB" id="A0A6A6S2L4"/>
<evidence type="ECO:0000313" key="3">
    <source>
        <dbReference type="Proteomes" id="UP000799753"/>
    </source>
</evidence>